<reference evidence="1" key="1">
    <citation type="journal article" date="2020" name="BMC Genomics">
        <title>Correction to: Identification and distribution of gene clusters required for synthesis of sphingolipid metabolism inhibitors in diverse species of the filamentous fungus Fusarium.</title>
        <authorList>
            <person name="Kim H.S."/>
            <person name="Lohmar J.M."/>
            <person name="Busman M."/>
            <person name="Brown D.W."/>
            <person name="Naumann T.A."/>
            <person name="Divon H.H."/>
            <person name="Lysoe E."/>
            <person name="Uhlig S."/>
            <person name="Proctor R.H."/>
        </authorList>
    </citation>
    <scope>NUCLEOTIDE SEQUENCE</scope>
    <source>
        <strain evidence="1">NRRL 22465</strain>
    </source>
</reference>
<dbReference type="AlphaFoldDB" id="A0A8H4UQJ1"/>
<protein>
    <recommendedName>
        <fullName evidence="3">LisH domain-containing protein</fullName>
    </recommendedName>
</protein>
<evidence type="ECO:0000313" key="2">
    <source>
        <dbReference type="Proteomes" id="UP000635477"/>
    </source>
</evidence>
<gene>
    <name evidence="1" type="ORF">FZEAL_2538</name>
</gene>
<sequence>MVPQDLGVCTPPFAEFDMLSDQDTSPDYLSSPIDYHGLLIRQIYDYFLSVGLRDCAKAMLHSNCYSHCKEHPFGQLQHTRQGGNISPPSSSLGYDSSCASPEANSCLTAPHDPSNLPQGSDALYQWFSVFWTSFCEPFASSSNALYEQNVAFQQVLL</sequence>
<keyword evidence="2" id="KW-1185">Reference proteome</keyword>
<evidence type="ECO:0008006" key="3">
    <source>
        <dbReference type="Google" id="ProtNLM"/>
    </source>
</evidence>
<dbReference type="EMBL" id="JABEYC010000153">
    <property type="protein sequence ID" value="KAF4981736.1"/>
    <property type="molecule type" value="Genomic_DNA"/>
</dbReference>
<accession>A0A8H4UQJ1</accession>
<organism evidence="1 2">
    <name type="scientific">Fusarium zealandicum</name>
    <dbReference type="NCBI Taxonomy" id="1053134"/>
    <lineage>
        <taxon>Eukaryota</taxon>
        <taxon>Fungi</taxon>
        <taxon>Dikarya</taxon>
        <taxon>Ascomycota</taxon>
        <taxon>Pezizomycotina</taxon>
        <taxon>Sordariomycetes</taxon>
        <taxon>Hypocreomycetidae</taxon>
        <taxon>Hypocreales</taxon>
        <taxon>Nectriaceae</taxon>
        <taxon>Fusarium</taxon>
        <taxon>Fusarium staphyleae species complex</taxon>
    </lineage>
</organism>
<evidence type="ECO:0000313" key="1">
    <source>
        <dbReference type="EMBL" id="KAF4981736.1"/>
    </source>
</evidence>
<name>A0A8H4UQJ1_9HYPO</name>
<dbReference type="Proteomes" id="UP000635477">
    <property type="component" value="Unassembled WGS sequence"/>
</dbReference>
<comment type="caution">
    <text evidence="1">The sequence shown here is derived from an EMBL/GenBank/DDBJ whole genome shotgun (WGS) entry which is preliminary data.</text>
</comment>
<proteinExistence type="predicted"/>
<dbReference type="OrthoDB" id="5600002at2759"/>
<reference evidence="1" key="2">
    <citation type="submission" date="2020-05" db="EMBL/GenBank/DDBJ databases">
        <authorList>
            <person name="Kim H.-S."/>
            <person name="Proctor R.H."/>
            <person name="Brown D.W."/>
        </authorList>
    </citation>
    <scope>NUCLEOTIDE SEQUENCE</scope>
    <source>
        <strain evidence="1">NRRL 22465</strain>
    </source>
</reference>